<accession>A0AAV8VGD0</accession>
<dbReference type="AlphaFoldDB" id="A0AAV8VGD0"/>
<evidence type="ECO:0008006" key="3">
    <source>
        <dbReference type="Google" id="ProtNLM"/>
    </source>
</evidence>
<protein>
    <recommendedName>
        <fullName evidence="3">DNA-directed DNA polymerase</fullName>
    </recommendedName>
</protein>
<comment type="caution">
    <text evidence="1">The sequence shown here is derived from an EMBL/GenBank/DDBJ whole genome shotgun (WGS) entry which is preliminary data.</text>
</comment>
<dbReference type="InterPro" id="IPR043502">
    <property type="entry name" value="DNA/RNA_pol_sf"/>
</dbReference>
<evidence type="ECO:0000313" key="1">
    <source>
        <dbReference type="EMBL" id="KAJ8913253.1"/>
    </source>
</evidence>
<dbReference type="Gene3D" id="3.90.1600.10">
    <property type="entry name" value="Palm domain of DNA polymerase"/>
    <property type="match status" value="1"/>
</dbReference>
<dbReference type="PANTHER" id="PTHR31511">
    <property type="entry name" value="PROTEIN CBG23764"/>
    <property type="match status" value="1"/>
</dbReference>
<dbReference type="SUPFAM" id="SSF56672">
    <property type="entry name" value="DNA/RNA polymerases"/>
    <property type="match status" value="1"/>
</dbReference>
<gene>
    <name evidence="1" type="ORF">NQ315_012871</name>
</gene>
<sequence length="130" mass="15514">MERLKVMFQKPIYVGSAILDLSKNILYDFHYDYIKRELGDRAKLLYTDTDSLIYQIYDNDIYEKIKKDIHVFDTSDYPPDNVYGMPRANEKVLGLMKDEQHGMTEFVGLREKKTKWGLERTEYRNNTVLM</sequence>
<dbReference type="PANTHER" id="PTHR31511:SF12">
    <property type="entry name" value="RHO TERMINATION FACTOR N-TERMINAL DOMAIN-CONTAINING PROTEIN"/>
    <property type="match status" value="1"/>
</dbReference>
<evidence type="ECO:0000313" key="2">
    <source>
        <dbReference type="Proteomes" id="UP001159042"/>
    </source>
</evidence>
<dbReference type="GO" id="GO:0071897">
    <property type="term" value="P:DNA biosynthetic process"/>
    <property type="evidence" value="ECO:0007669"/>
    <property type="project" value="UniProtKB-ARBA"/>
</dbReference>
<reference evidence="1 2" key="1">
    <citation type="journal article" date="2023" name="Insect Mol. Biol.">
        <title>Genome sequencing provides insights into the evolution of gene families encoding plant cell wall-degrading enzymes in longhorned beetles.</title>
        <authorList>
            <person name="Shin N.R."/>
            <person name="Okamura Y."/>
            <person name="Kirsch R."/>
            <person name="Pauchet Y."/>
        </authorList>
    </citation>
    <scope>NUCLEOTIDE SEQUENCE [LARGE SCALE GENOMIC DNA]</scope>
    <source>
        <strain evidence="1">EAD_L_NR</strain>
    </source>
</reference>
<keyword evidence="2" id="KW-1185">Reference proteome</keyword>
<dbReference type="EMBL" id="JANEYG010000098">
    <property type="protein sequence ID" value="KAJ8913253.1"/>
    <property type="molecule type" value="Genomic_DNA"/>
</dbReference>
<dbReference type="InterPro" id="IPR023211">
    <property type="entry name" value="DNA_pol_palm_dom_sf"/>
</dbReference>
<organism evidence="1 2">
    <name type="scientific">Exocentrus adspersus</name>
    <dbReference type="NCBI Taxonomy" id="1586481"/>
    <lineage>
        <taxon>Eukaryota</taxon>
        <taxon>Metazoa</taxon>
        <taxon>Ecdysozoa</taxon>
        <taxon>Arthropoda</taxon>
        <taxon>Hexapoda</taxon>
        <taxon>Insecta</taxon>
        <taxon>Pterygota</taxon>
        <taxon>Neoptera</taxon>
        <taxon>Endopterygota</taxon>
        <taxon>Coleoptera</taxon>
        <taxon>Polyphaga</taxon>
        <taxon>Cucujiformia</taxon>
        <taxon>Chrysomeloidea</taxon>
        <taxon>Cerambycidae</taxon>
        <taxon>Lamiinae</taxon>
        <taxon>Acanthocinini</taxon>
        <taxon>Exocentrus</taxon>
    </lineage>
</organism>
<proteinExistence type="predicted"/>
<dbReference type="Proteomes" id="UP001159042">
    <property type="component" value="Unassembled WGS sequence"/>
</dbReference>
<name>A0AAV8VGD0_9CUCU</name>